<evidence type="ECO:0000256" key="9">
    <source>
        <dbReference type="ARBA" id="ARBA00023180"/>
    </source>
</evidence>
<keyword evidence="7 13" id="KW-0732">Signal</keyword>
<dbReference type="SUPFAM" id="SSF53448">
    <property type="entry name" value="Nucleotide-diphospho-sugar transferases"/>
    <property type="match status" value="1"/>
</dbReference>
<evidence type="ECO:0000259" key="16">
    <source>
        <dbReference type="Pfam" id="PF18402"/>
    </source>
</evidence>
<evidence type="ECO:0000256" key="5">
    <source>
        <dbReference type="ARBA" id="ARBA00022676"/>
    </source>
</evidence>
<comment type="subcellular location">
    <subcellularLocation>
        <location evidence="2">Endoplasmic reticulum lumen</location>
    </subcellularLocation>
</comment>
<dbReference type="InterPro" id="IPR029044">
    <property type="entry name" value="Nucleotide-diphossugar_trans"/>
</dbReference>
<evidence type="ECO:0000313" key="20">
    <source>
        <dbReference type="Proteomes" id="UP001108240"/>
    </source>
</evidence>
<evidence type="ECO:0000256" key="2">
    <source>
        <dbReference type="ARBA" id="ARBA00004319"/>
    </source>
</evidence>
<comment type="pathway">
    <text evidence="3">Protein modification; protein glycosylation.</text>
</comment>
<dbReference type="GO" id="GO:0005788">
    <property type="term" value="C:endoplasmic reticulum lumen"/>
    <property type="evidence" value="ECO:0007669"/>
    <property type="project" value="UniProtKB-SubCell"/>
</dbReference>
<dbReference type="PANTHER" id="PTHR11226:SF3">
    <property type="entry name" value="UDP-GLUCOSE:GLYCOPROTEIN GLUCOSYLTRANSFERASE 1"/>
    <property type="match status" value="1"/>
</dbReference>
<dbReference type="Gene3D" id="3.90.550.10">
    <property type="entry name" value="Spore Coat Polysaccharide Biosynthesis Protein SpsA, Chain A"/>
    <property type="match status" value="1"/>
</dbReference>
<feature type="domain" description="UGGT thioredoxin-like" evidence="14">
    <location>
        <begin position="34"/>
        <end position="208"/>
    </location>
</feature>
<dbReference type="GO" id="GO:0051082">
    <property type="term" value="F:unfolded protein binding"/>
    <property type="evidence" value="ECO:0007669"/>
    <property type="project" value="TreeGrafter"/>
</dbReference>
<dbReference type="Pfam" id="PF18403">
    <property type="entry name" value="Thioredoxin_15"/>
    <property type="match status" value="1"/>
</dbReference>
<reference evidence="19" key="1">
    <citation type="submission" date="2025-08" db="UniProtKB">
        <authorList>
            <consortium name="Ensembl"/>
        </authorList>
    </citation>
    <scope>IDENTIFICATION</scope>
</reference>
<keyword evidence="6" id="KW-0808">Transferase</keyword>
<feature type="chain" id="PRO_5039893056" description="UDP-glucose ceramide glucosyltransferase-like 1" evidence="13">
    <location>
        <begin position="20"/>
        <end position="1445"/>
    </location>
</feature>
<evidence type="ECO:0000256" key="11">
    <source>
        <dbReference type="ARBA" id="ARBA00048456"/>
    </source>
</evidence>
<dbReference type="InterPro" id="IPR040692">
    <property type="entry name" value="UGGT_TRXL_3"/>
</dbReference>
<dbReference type="Pfam" id="PF06427">
    <property type="entry name" value="UDP-g_GGTase"/>
    <property type="match status" value="1"/>
</dbReference>
<protein>
    <recommendedName>
        <fullName evidence="12">UDP-glucose ceramide glucosyltransferase-like 1</fullName>
    </recommendedName>
</protein>
<comment type="catalytic activity">
    <reaction evidence="11">
        <text>N(4)-(alpha-D-Man-(1-&gt;2)-alpha-D-Man-(1-&gt;2)-alpha-D-Man-(1-&gt;3)-[alpha-D-Man-(1-&gt;2)-alpha-D-Man-(1-&gt;3)-[alpha-D-Man-(1-&gt;2)-alpha-D-Man-(1-&gt;6)]-alpha-D-Man-(1-&gt;6)]-beta-D-Man-(1-&gt;4)-beta-D-GlcNAc-(1-&gt;4)-beta-D-GlcNAc)-L-asparaginyl-[protein] (N-glucan mannose isomer 9A1,2,3B1,2,3) + UDP-alpha-D-glucose = N(4)-(alpha-D-Glc-(1-&gt;3)-alpha-D-Man-(1-&gt;2)-alpha-D-Man-(1-&gt;2)-alpha-D-Man-(1-&gt;3)-[alpha-D-Man-(1-&gt;2)-alpha-D-Man-(1-&gt;3)-[alpha-D-Man-(1-&gt;2)-alpha-D-Man-(1-&gt;6)]-alpha-D-Man-(1-&gt;6)]-beta-D-Man-(1-&gt;4)-beta-D-GlcNAc-(1-&gt;4)-beta-D-GlcNAc)-L-asparaginyl-[protein] + UDP + H(+)</text>
        <dbReference type="Rhea" id="RHEA:61304"/>
        <dbReference type="Rhea" id="RHEA-COMP:14356"/>
        <dbReference type="Rhea" id="RHEA-COMP:14357"/>
        <dbReference type="ChEBI" id="CHEBI:15378"/>
        <dbReference type="ChEBI" id="CHEBI:58223"/>
        <dbReference type="ChEBI" id="CHEBI:58885"/>
        <dbReference type="ChEBI" id="CHEBI:59080"/>
        <dbReference type="ChEBI" id="CHEBI:139493"/>
    </reaction>
</comment>
<reference evidence="19" key="2">
    <citation type="submission" date="2025-09" db="UniProtKB">
        <authorList>
            <consortium name="Ensembl"/>
        </authorList>
    </citation>
    <scope>IDENTIFICATION</scope>
</reference>
<evidence type="ECO:0000259" key="14">
    <source>
        <dbReference type="Pfam" id="PF18400"/>
    </source>
</evidence>
<dbReference type="GO" id="GO:0003980">
    <property type="term" value="F:UDP-glucose:glycoprotein glucosyltransferase activity"/>
    <property type="evidence" value="ECO:0007669"/>
    <property type="project" value="InterPro"/>
</dbReference>
<dbReference type="GO" id="GO:0036503">
    <property type="term" value="P:ERAD pathway"/>
    <property type="evidence" value="ECO:0007669"/>
    <property type="project" value="TreeGrafter"/>
</dbReference>
<evidence type="ECO:0000256" key="3">
    <source>
        <dbReference type="ARBA" id="ARBA00004922"/>
    </source>
</evidence>
<proteinExistence type="inferred from homology"/>
<dbReference type="PANTHER" id="PTHR11226">
    <property type="entry name" value="UDP-GLUCOSE GLYCOPROTEIN:GLUCOSYLTRANSFERASE"/>
    <property type="match status" value="1"/>
</dbReference>
<organism evidence="19 20">
    <name type="scientific">Cyprinus carpio carpio</name>
    <dbReference type="NCBI Taxonomy" id="630221"/>
    <lineage>
        <taxon>Eukaryota</taxon>
        <taxon>Metazoa</taxon>
        <taxon>Chordata</taxon>
        <taxon>Craniata</taxon>
        <taxon>Vertebrata</taxon>
        <taxon>Euteleostomi</taxon>
        <taxon>Actinopterygii</taxon>
        <taxon>Neopterygii</taxon>
        <taxon>Teleostei</taxon>
        <taxon>Ostariophysi</taxon>
        <taxon>Cypriniformes</taxon>
        <taxon>Cyprinidae</taxon>
        <taxon>Cyprininae</taxon>
        <taxon>Cyprinus</taxon>
    </lineage>
</organism>
<evidence type="ECO:0000256" key="6">
    <source>
        <dbReference type="ARBA" id="ARBA00022679"/>
    </source>
</evidence>
<dbReference type="GO" id="GO:0018279">
    <property type="term" value="P:protein N-linked glycosylation via asparagine"/>
    <property type="evidence" value="ECO:0007669"/>
    <property type="project" value="TreeGrafter"/>
</dbReference>
<keyword evidence="5" id="KW-0328">Glycosyltransferase</keyword>
<evidence type="ECO:0000256" key="12">
    <source>
        <dbReference type="ARBA" id="ARBA00081614"/>
    </source>
</evidence>
<keyword evidence="9" id="KW-0325">Glycoprotein</keyword>
<feature type="domain" description="Glucosyltransferase 24 catalytic" evidence="18">
    <location>
        <begin position="1143"/>
        <end position="1409"/>
    </location>
</feature>
<comment type="similarity">
    <text evidence="4">Belongs to the glycosyltransferase 8 family.</text>
</comment>
<dbReference type="UniPathway" id="UPA00378"/>
<feature type="signal peptide" evidence="13">
    <location>
        <begin position="1"/>
        <end position="19"/>
    </location>
</feature>
<dbReference type="InterPro" id="IPR040694">
    <property type="entry name" value="UGGT_TRXL_2"/>
</dbReference>
<sequence length="1445" mass="163966">MWMLCAALLALGSVCSVNGDSKAVTTTLTTKWPSTPLLLEASEFLAEESQDKFWDFVETVVHISDTDLAYYDLILKRASVLLSPVQLNLLKLALSLRAYSSTVYSFQQIASNEPPPPGCKAFFNVHGQMSCDTESLKVMLDSAVERPKPYLFKGDHRFPSASPDAPVVILYAELGTKEFSRFHQLMLAKANKGLITYVLRHFLSNPSKGKVHLSGYGVELAIKNQEYKAKDDTQVQSENDPVDEVQGFLFGKLKTIYPELKEQLKELRKHLIESTNEMAPLKVWQMQDLSFQTAARILAAPSVDTLNVMRDLSQNFPTKARSITKTVVNSEIRKEIEENQKYFKGTLGLQPGDSALFINGLHIDLDVQDIFSVFDLLRNEARVMEGLRSLLIDTPYIHDILKLNVQPSDSDYAVDIRNPGVNWINNLETDGRYASWPSNVQELLRPTFPGVIRQIRKNFHNLVMILDPTHENTAELISVAEMFYSNNIPLRIGVVFVVNDSDEVDGMQDAGVALLRAFNYIADDVDSQMAFDAIISMFNRVPSGGKLKVEHVVGVLEKRYPYVEISSILGPDSAYDNNRKGKAYYEQTGVGPLPVVLYNGMPLQREQLDPDELETVVMHKILETTSYFQRTVYLGELNSDHDVVDFIMNQPNVVPRINSRILSTNRNYLDLSATSEYISPFLTPSGRQLLYDAIRHMKTSNNVRLGVINNPSENPSNEKSLIARAIWGAMQTQTANNAKNFITKMAKEETAQALYGGSDIADCDGLFALGYFTIGMDVPLFKSAYESPNKGQRAVISNGRVKGEIFNQDDFLLLESIILKTSGERIKAKIQQLASDLVMKVDALLSSQPKGENSVVNFLSISLHSAVKIRPKEEEVYFDVVAVVDPVTRDAQKLAPLLLASLCFKISFLVFVKTKPFFLLSFYRYVLEPEVSFMADSSFAPGPMAKFLDMPQSLLFTLNLNTPESWMVESVHTRYDLDNIYLEEVDSVVAAEYELEYLLLEGHCFDVTTGQPPRGLQFTLGTASDPVIVDTIVMANLGYFQLKANPGAWILRLRKGRSDEIYKIYSHDGTDSPAEADDLIVVLNNFKSKIIKVKVQKKPDMMKEELLSDDTHENDSGFWTSITRGFTGGSKPEEPKQEKDGVINIFSVASGHLYERFLRIMMMSVLKHTKTPVKFWFLKNYLSPTFKEFIPYMAEKYGFQYELVQYKWPRWLHQQTEKQRIIWGYKILFLDVLFPLAVDKILFVDADQIVRTDLKELRDFDLEGAPYGYTPFCESRREMDGYRFWTSGYWASHLAGRKYHISALYVVDLKKFRKIAAGDRLRGQYQGLSQDPNSLSNLDQDLPNNMIHQVPIKSLPQEWLWCETWCDDASKKKAKTIDLCNNPQTKEPKLQAAVRIVAEWSDYDQEIKRIYNNFLEEKERGTTDSYQQTDRKHPGETNLSFSCLC</sequence>
<dbReference type="InterPro" id="IPR040497">
    <property type="entry name" value="Glyco_transf_24"/>
</dbReference>
<evidence type="ECO:0000256" key="4">
    <source>
        <dbReference type="ARBA" id="ARBA00006351"/>
    </source>
</evidence>
<dbReference type="Pfam" id="PF18400">
    <property type="entry name" value="Thioredoxin_12"/>
    <property type="match status" value="1"/>
</dbReference>
<dbReference type="InterPro" id="IPR040525">
    <property type="entry name" value="UGGT_TRXL_4"/>
</dbReference>
<evidence type="ECO:0000259" key="17">
    <source>
        <dbReference type="Pfam" id="PF18403"/>
    </source>
</evidence>
<evidence type="ECO:0000313" key="19">
    <source>
        <dbReference type="Ensembl" id="ENSCCRP00000077297.2"/>
    </source>
</evidence>
<evidence type="ECO:0000256" key="8">
    <source>
        <dbReference type="ARBA" id="ARBA00022824"/>
    </source>
</evidence>
<dbReference type="Pfam" id="PF18402">
    <property type="entry name" value="Thioredoxin_14"/>
    <property type="match status" value="1"/>
</dbReference>
<dbReference type="Ensembl" id="ENSCCRT00000083831.2">
    <property type="protein sequence ID" value="ENSCCRP00000077297.2"/>
    <property type="gene ID" value="ENSCCRG00000037592.2"/>
</dbReference>
<dbReference type="GeneTree" id="ENSGT00390000004600"/>
<dbReference type="Pfam" id="PF18404">
    <property type="entry name" value="Glyco_transf_24"/>
    <property type="match status" value="1"/>
</dbReference>
<evidence type="ECO:0000256" key="13">
    <source>
        <dbReference type="SAM" id="SignalP"/>
    </source>
</evidence>
<comment type="cofactor">
    <cofactor evidence="1">
        <name>Ca(2+)</name>
        <dbReference type="ChEBI" id="CHEBI:29108"/>
    </cofactor>
</comment>
<keyword evidence="20" id="KW-1185">Reference proteome</keyword>
<dbReference type="Pfam" id="PF18401">
    <property type="entry name" value="Thioredoxin_13"/>
    <property type="match status" value="1"/>
</dbReference>
<evidence type="ECO:0000259" key="15">
    <source>
        <dbReference type="Pfam" id="PF18401"/>
    </source>
</evidence>
<dbReference type="FunFam" id="3.90.550.10:FF:000004">
    <property type="entry name" value="UDP-glucose glycoprotein glucosyltransferase 1"/>
    <property type="match status" value="1"/>
</dbReference>
<dbReference type="InterPro" id="IPR009448">
    <property type="entry name" value="UDP-g_GGtrans"/>
</dbReference>
<evidence type="ECO:0000259" key="18">
    <source>
        <dbReference type="Pfam" id="PF18404"/>
    </source>
</evidence>
<keyword evidence="8" id="KW-0256">Endoplasmic reticulum</keyword>
<feature type="domain" description="UGGT thioredoxin-like" evidence="15">
    <location>
        <begin position="275"/>
        <end position="406"/>
    </location>
</feature>
<name>A0A8C1EI37_CYPCA</name>
<comment type="function">
    <text evidence="10">Recognizes glycoproteins with minor folding defects. Reglucosylates single N-glycans near the misfolded part of the protein, thus providing quality control for protein folding in the endoplasmic reticulum. Reglucosylated proteins are recognized by calreticulin for recycling to the endoplasmic reticulum and refolding or degradation.</text>
</comment>
<feature type="domain" description="UGGT thioredoxin-like" evidence="16">
    <location>
        <begin position="415"/>
        <end position="661"/>
    </location>
</feature>
<dbReference type="CDD" id="cd06432">
    <property type="entry name" value="GT8_HUGT1_C_like"/>
    <property type="match status" value="1"/>
</dbReference>
<feature type="domain" description="UDP-glucose:glycoprotein glucosyltransferase thioredoxin-like" evidence="17">
    <location>
        <begin position="681"/>
        <end position="845"/>
    </location>
</feature>
<dbReference type="Proteomes" id="UP001108240">
    <property type="component" value="Unplaced"/>
</dbReference>
<evidence type="ECO:0000256" key="10">
    <source>
        <dbReference type="ARBA" id="ARBA00045874"/>
    </source>
</evidence>
<dbReference type="InterPro" id="IPR040693">
    <property type="entry name" value="UGGT_TRXL_1"/>
</dbReference>
<evidence type="ECO:0000256" key="7">
    <source>
        <dbReference type="ARBA" id="ARBA00022729"/>
    </source>
</evidence>
<accession>A0A8C1EI37</accession>
<evidence type="ECO:0000256" key="1">
    <source>
        <dbReference type="ARBA" id="ARBA00001913"/>
    </source>
</evidence>